<gene>
    <name evidence="2" type="ORF">GCM10022232_52360</name>
</gene>
<evidence type="ECO:0000256" key="1">
    <source>
        <dbReference type="SAM" id="SignalP"/>
    </source>
</evidence>
<feature type="chain" id="PRO_5046217872" evidence="1">
    <location>
        <begin position="24"/>
        <end position="426"/>
    </location>
</feature>
<organism evidence="2 3">
    <name type="scientific">Streptomyces plumbiresistens</name>
    <dbReference type="NCBI Taxonomy" id="511811"/>
    <lineage>
        <taxon>Bacteria</taxon>
        <taxon>Bacillati</taxon>
        <taxon>Actinomycetota</taxon>
        <taxon>Actinomycetes</taxon>
        <taxon>Kitasatosporales</taxon>
        <taxon>Streptomycetaceae</taxon>
        <taxon>Streptomyces</taxon>
    </lineage>
</organism>
<sequence length="426" mass="45050">MDLSRRRFLQAAVLTAAAAGATAACGGGAETSGGKDDKDLTLWYWSGGLSDKVVADAKKHFSSDISLKTSMVGGDFKTKLLTGLRAAQSAPDITGIKGEDIASFLPNADRFIDLKTVGADKLVPQYLSWKLKQATSQDGKLIGFPIDIGPCAMYYREDLFAKAGLPTDPAEVSAQLSTWDDYFQAGVELHKALPKTFLINNIGAVFSMIIGQGTQRFIDEDNKFIGDQDHIRAAWTTSVKPYTLGIDAKINDNTWNAAVSGGTLGTALGAAWYALDITNAAPGTKGKWRVASLPSGPSNLGGSFLALPATCGNPEEAFKIISWILSPENQARGFTDAALFPTAPAAYKLPALTGGDPFFGGQKTIEIFGPAAEKIPAVYEAPADAAVSAPFYSELTSVEAKGKDPDAAWKDAVSQAKQIAQRQGVK</sequence>
<dbReference type="Proteomes" id="UP001500456">
    <property type="component" value="Unassembled WGS sequence"/>
</dbReference>
<dbReference type="PANTHER" id="PTHR43649:SF32">
    <property type="entry name" value="SUGAR BINDING SECRETED PROTEIN"/>
    <property type="match status" value="1"/>
</dbReference>
<proteinExistence type="predicted"/>
<dbReference type="InterPro" id="IPR050490">
    <property type="entry name" value="Bact_solute-bd_prot1"/>
</dbReference>
<evidence type="ECO:0000313" key="2">
    <source>
        <dbReference type="EMBL" id="GAA4006178.1"/>
    </source>
</evidence>
<dbReference type="InterPro" id="IPR006059">
    <property type="entry name" value="SBP"/>
</dbReference>
<dbReference type="Pfam" id="PF13416">
    <property type="entry name" value="SBP_bac_8"/>
    <property type="match status" value="1"/>
</dbReference>
<dbReference type="RefSeq" id="WP_266444719.1">
    <property type="nucleotide sequence ID" value="NZ_BAAAZX010000015.1"/>
</dbReference>
<dbReference type="EMBL" id="BAAAZX010000015">
    <property type="protein sequence ID" value="GAA4006178.1"/>
    <property type="molecule type" value="Genomic_DNA"/>
</dbReference>
<evidence type="ECO:0000313" key="3">
    <source>
        <dbReference type="Proteomes" id="UP001500456"/>
    </source>
</evidence>
<dbReference type="InterPro" id="IPR006311">
    <property type="entry name" value="TAT_signal"/>
</dbReference>
<dbReference type="PANTHER" id="PTHR43649">
    <property type="entry name" value="ARABINOSE-BINDING PROTEIN-RELATED"/>
    <property type="match status" value="1"/>
</dbReference>
<keyword evidence="1" id="KW-0732">Signal</keyword>
<reference evidence="3" key="1">
    <citation type="journal article" date="2019" name="Int. J. Syst. Evol. Microbiol.">
        <title>The Global Catalogue of Microorganisms (GCM) 10K type strain sequencing project: providing services to taxonomists for standard genome sequencing and annotation.</title>
        <authorList>
            <consortium name="The Broad Institute Genomics Platform"/>
            <consortium name="The Broad Institute Genome Sequencing Center for Infectious Disease"/>
            <person name="Wu L."/>
            <person name="Ma J."/>
        </authorList>
    </citation>
    <scope>NUCLEOTIDE SEQUENCE [LARGE SCALE GENOMIC DNA]</scope>
    <source>
        <strain evidence="3">JCM 16924</strain>
    </source>
</reference>
<name>A0ABP7S437_9ACTN</name>
<dbReference type="Gene3D" id="3.40.190.10">
    <property type="entry name" value="Periplasmic binding protein-like II"/>
    <property type="match status" value="1"/>
</dbReference>
<dbReference type="PROSITE" id="PS51257">
    <property type="entry name" value="PROKAR_LIPOPROTEIN"/>
    <property type="match status" value="1"/>
</dbReference>
<accession>A0ABP7S437</accession>
<dbReference type="SUPFAM" id="SSF53850">
    <property type="entry name" value="Periplasmic binding protein-like II"/>
    <property type="match status" value="1"/>
</dbReference>
<dbReference type="PROSITE" id="PS51318">
    <property type="entry name" value="TAT"/>
    <property type="match status" value="1"/>
</dbReference>
<feature type="signal peptide" evidence="1">
    <location>
        <begin position="1"/>
        <end position="23"/>
    </location>
</feature>
<protein>
    <submittedName>
        <fullName evidence="2">Extracellular solute-binding protein</fullName>
    </submittedName>
</protein>
<keyword evidence="3" id="KW-1185">Reference proteome</keyword>
<comment type="caution">
    <text evidence="2">The sequence shown here is derived from an EMBL/GenBank/DDBJ whole genome shotgun (WGS) entry which is preliminary data.</text>
</comment>